<feature type="region of interest" description="2-C-methyl-D-erythritol 4-phosphate cytidylyltransferase" evidence="10">
    <location>
        <begin position="1"/>
        <end position="216"/>
    </location>
</feature>
<dbReference type="GO" id="GO:0050518">
    <property type="term" value="F:2-C-methyl-D-erythritol 4-phosphate cytidylyltransferase activity"/>
    <property type="evidence" value="ECO:0007669"/>
    <property type="project" value="UniProtKB-UniRule"/>
</dbReference>
<feature type="binding site" evidence="10">
    <location>
        <position position="225"/>
    </location>
    <ligand>
        <name>a divalent metal cation</name>
        <dbReference type="ChEBI" id="CHEBI:60240"/>
    </ligand>
</feature>
<dbReference type="Pfam" id="PF01128">
    <property type="entry name" value="IspD"/>
    <property type="match status" value="1"/>
</dbReference>
<accession>A0A809RXZ2</accession>
<feature type="binding site" evidence="10">
    <location>
        <position position="223"/>
    </location>
    <ligand>
        <name>a divalent metal cation</name>
        <dbReference type="ChEBI" id="CHEBI:60240"/>
    </ligand>
</feature>
<feature type="site" description="Positions MEP for the nucleophilic attack" evidence="10">
    <location>
        <position position="144"/>
    </location>
</feature>
<feature type="binding site" evidence="10">
    <location>
        <begin position="349"/>
        <end position="352"/>
    </location>
    <ligand>
        <name>4-CDP-2-C-methyl-D-erythritol 2-phosphate</name>
        <dbReference type="ChEBI" id="CHEBI:57919"/>
    </ligand>
</feature>
<dbReference type="InterPro" id="IPR034683">
    <property type="entry name" value="IspD/TarI"/>
</dbReference>
<comment type="similarity">
    <text evidence="11">Belongs to the IspF family.</text>
</comment>
<evidence type="ECO:0000256" key="2">
    <source>
        <dbReference type="ARBA" id="ARBA00001968"/>
    </source>
</evidence>
<evidence type="ECO:0000256" key="9">
    <source>
        <dbReference type="ARBA" id="ARBA00023268"/>
    </source>
</evidence>
<evidence type="ECO:0000256" key="1">
    <source>
        <dbReference type="ARBA" id="ARBA00000200"/>
    </source>
</evidence>
<evidence type="ECO:0000256" key="3">
    <source>
        <dbReference type="ARBA" id="ARBA00004709"/>
    </source>
</evidence>
<comment type="caution">
    <text evidence="10">Lacks conserved residue(s) required for the propagation of feature annotation.</text>
</comment>
<evidence type="ECO:0000313" key="14">
    <source>
        <dbReference type="Proteomes" id="UP000662873"/>
    </source>
</evidence>
<comment type="catalytic activity">
    <reaction evidence="10">
        <text>2-C-methyl-D-erythritol 4-phosphate + CTP + H(+) = 4-CDP-2-C-methyl-D-erythritol + diphosphate</text>
        <dbReference type="Rhea" id="RHEA:13429"/>
        <dbReference type="ChEBI" id="CHEBI:15378"/>
        <dbReference type="ChEBI" id="CHEBI:33019"/>
        <dbReference type="ChEBI" id="CHEBI:37563"/>
        <dbReference type="ChEBI" id="CHEBI:57823"/>
        <dbReference type="ChEBI" id="CHEBI:58262"/>
        <dbReference type="EC" id="2.7.7.60"/>
    </reaction>
</comment>
<evidence type="ECO:0000313" key="13">
    <source>
        <dbReference type="EMBL" id="BBO24802.1"/>
    </source>
</evidence>
<dbReference type="GO" id="GO:0019288">
    <property type="term" value="P:isopentenyl diphosphate biosynthetic process, methylerythritol 4-phosphate pathway"/>
    <property type="evidence" value="ECO:0007669"/>
    <property type="project" value="UniProtKB-UniRule"/>
</dbReference>
<feature type="site" description="Transition state stabilizer" evidence="10">
    <location>
        <position position="350"/>
    </location>
</feature>
<dbReference type="PANTHER" id="PTHR43181:SF1">
    <property type="entry name" value="2-C-METHYL-D-ERYTHRITOL 2,4-CYCLODIPHOSPHATE SYNTHASE, CHLOROPLASTIC"/>
    <property type="match status" value="1"/>
</dbReference>
<feature type="site" description="Transition state stabilizer" evidence="10">
    <location>
        <position position="15"/>
    </location>
</feature>
<evidence type="ECO:0000256" key="7">
    <source>
        <dbReference type="ARBA" id="ARBA00023229"/>
    </source>
</evidence>
<name>A0A809RXZ2_9BACT</name>
<dbReference type="PROSITE" id="PS01350">
    <property type="entry name" value="ISPF"/>
    <property type="match status" value="1"/>
</dbReference>
<feature type="site" description="Positions MEP for the nucleophilic attack" evidence="10">
    <location>
        <position position="197"/>
    </location>
</feature>
<comment type="cofactor">
    <cofactor evidence="2 10">
        <name>a divalent metal cation</name>
        <dbReference type="ChEBI" id="CHEBI:60240"/>
    </cofactor>
</comment>
<comment type="function">
    <text evidence="10">Bifunctional enzyme that catalyzes the formation of 4-diphosphocytidyl-2-C-methyl-D-erythritol from CTP and 2-C-methyl-D-erythritol 4-phosphate (MEP) (IspD), and catalyzes the conversion of 4-diphosphocytidyl-2-C-methyl-D-erythritol 2-phosphate (CDP-ME2P) to 2-C-methyl-D-erythritol 2,4-cyclodiphosphate (ME-CPP) with a corresponding release of cytidine 5-monophosphate (CMP) (IspF).</text>
</comment>
<evidence type="ECO:0000256" key="11">
    <source>
        <dbReference type="RuleBase" id="RU004395"/>
    </source>
</evidence>
<comment type="catalytic activity">
    <reaction evidence="1 10 11">
        <text>4-CDP-2-C-methyl-D-erythritol 2-phosphate = 2-C-methyl-D-erythritol 2,4-cyclic diphosphate + CMP</text>
        <dbReference type="Rhea" id="RHEA:23864"/>
        <dbReference type="ChEBI" id="CHEBI:57919"/>
        <dbReference type="ChEBI" id="CHEBI:58483"/>
        <dbReference type="ChEBI" id="CHEBI:60377"/>
        <dbReference type="EC" id="4.6.1.12"/>
    </reaction>
</comment>
<keyword evidence="9 10" id="KW-0511">Multifunctional enzyme</keyword>
<sequence>MKVACALLAAGSGSRFGGDKVLTTLGGKPLWRWSFDTFLSHPEVAEVGIVASATNLAAIAALAQEAAFVVAGGETRAESSRIAFESLSADADVLLIHDAARPFVSHGLISRVIEGIGLSGAAAPGVTPSDAVREESGGLRLLDRNGLRLMQTPQGATREWMKRAFDGSVADAQDEVALLLAAGVEPQVVQGEAVNLKVTRPEDLSLAQRLAERSETRTGFGYDIHAFAPDPSRPLWLGCSRFEGERGLEGHSDADVLAHAIVDALLGAVGCGDIGTHFPNSDPEWRNAPSRDFLAFASRTVKDLGWAISNIDATVIAESPRLGERRNEMRENLATALGIEAGRLSVKATTAEGLGALGRREGIAAHAVATLVRTHKE</sequence>
<dbReference type="CDD" id="cd00554">
    <property type="entry name" value="MECDP_synthase"/>
    <property type="match status" value="1"/>
</dbReference>
<dbReference type="Gene3D" id="3.90.550.10">
    <property type="entry name" value="Spore Coat Polysaccharide Biosynthesis Protein SpsA, Chain A"/>
    <property type="match status" value="1"/>
</dbReference>
<dbReference type="HAMAP" id="MF_01520">
    <property type="entry name" value="IspDF"/>
    <property type="match status" value="1"/>
</dbReference>
<dbReference type="Pfam" id="PF02542">
    <property type="entry name" value="YgbB"/>
    <property type="match status" value="1"/>
</dbReference>
<reference evidence="13" key="1">
    <citation type="journal article" name="DNA Res.">
        <title>The physiological potential of anammox bacteria as revealed by their core genome structure.</title>
        <authorList>
            <person name="Okubo T."/>
            <person name="Toyoda A."/>
            <person name="Fukuhara K."/>
            <person name="Uchiyama I."/>
            <person name="Harigaya Y."/>
            <person name="Kuroiwa M."/>
            <person name="Suzuki T."/>
            <person name="Murakami Y."/>
            <person name="Suwa Y."/>
            <person name="Takami H."/>
        </authorList>
    </citation>
    <scope>NUCLEOTIDE SEQUENCE</scope>
    <source>
        <strain evidence="13">317325-2</strain>
    </source>
</reference>
<feature type="binding site" evidence="10">
    <location>
        <position position="259"/>
    </location>
    <ligand>
        <name>a divalent metal cation</name>
        <dbReference type="ChEBI" id="CHEBI:60240"/>
    </ligand>
</feature>
<dbReference type="EC" id="4.6.1.12" evidence="10"/>
<organism evidence="13 14">
    <name type="scientific">Candidatus Nitrosymbiomonas proteolyticus</name>
    <dbReference type="NCBI Taxonomy" id="2608984"/>
    <lineage>
        <taxon>Bacteria</taxon>
        <taxon>Bacillati</taxon>
        <taxon>Armatimonadota</taxon>
        <taxon>Armatimonadota incertae sedis</taxon>
        <taxon>Candidatus Nitrosymbiomonas</taxon>
    </lineage>
</organism>
<gene>
    <name evidence="10" type="primary">ispDF</name>
    <name evidence="13" type="ORF">NPRO_23970</name>
</gene>
<dbReference type="Gene3D" id="3.30.1330.50">
    <property type="entry name" value="2-C-methyl-D-erythritol 2,4-cyclodiphosphate synthase"/>
    <property type="match status" value="1"/>
</dbReference>
<feature type="binding site" evidence="10">
    <location>
        <begin position="223"/>
        <end position="225"/>
    </location>
    <ligand>
        <name>4-CDP-2-C-methyl-D-erythritol 2-phosphate</name>
        <dbReference type="ChEBI" id="CHEBI:57919"/>
    </ligand>
</feature>
<feature type="domain" description="2-C-methyl-D-erythritol 2,4-cyclodiphosphate synthase" evidence="12">
    <location>
        <begin position="217"/>
        <end position="371"/>
    </location>
</feature>
<dbReference type="AlphaFoldDB" id="A0A809RXZ2"/>
<proteinExistence type="inferred from homology"/>
<keyword evidence="8 10" id="KW-0456">Lyase</keyword>
<evidence type="ECO:0000256" key="6">
    <source>
        <dbReference type="ARBA" id="ARBA00022723"/>
    </source>
</evidence>
<feature type="site" description="Transition state stabilizer" evidence="10">
    <location>
        <position position="20"/>
    </location>
</feature>
<feature type="binding site" evidence="10">
    <location>
        <begin position="251"/>
        <end position="252"/>
    </location>
    <ligand>
        <name>4-CDP-2-C-methyl-D-erythritol 2-phosphate</name>
        <dbReference type="ChEBI" id="CHEBI:57919"/>
    </ligand>
</feature>
<dbReference type="NCBIfam" id="TIGR00151">
    <property type="entry name" value="ispF"/>
    <property type="match status" value="1"/>
</dbReference>
<dbReference type="KEGG" id="npy:NPRO_23970"/>
<dbReference type="InterPro" id="IPR036571">
    <property type="entry name" value="MECDP_synthase_sf"/>
</dbReference>
<evidence type="ECO:0000259" key="12">
    <source>
        <dbReference type="Pfam" id="PF02542"/>
    </source>
</evidence>
<dbReference type="PANTHER" id="PTHR43181">
    <property type="entry name" value="2-C-METHYL-D-ERYTHRITOL 2,4-CYCLODIPHOSPHATE SYNTHASE, CHLOROPLASTIC"/>
    <property type="match status" value="1"/>
</dbReference>
<dbReference type="InterPro" id="IPR029044">
    <property type="entry name" value="Nucleotide-diphossugar_trans"/>
</dbReference>
<dbReference type="GO" id="GO:0046872">
    <property type="term" value="F:metal ion binding"/>
    <property type="evidence" value="ECO:0007669"/>
    <property type="project" value="UniProtKB-KW"/>
</dbReference>
<dbReference type="InterPro" id="IPR003526">
    <property type="entry name" value="MECDP_synthase"/>
</dbReference>
<keyword evidence="6 10" id="KW-0479">Metal-binding</keyword>
<dbReference type="SUPFAM" id="SSF69765">
    <property type="entry name" value="IpsF-like"/>
    <property type="match status" value="1"/>
</dbReference>
<dbReference type="SUPFAM" id="SSF53448">
    <property type="entry name" value="Nucleotide-diphospho-sugar transferases"/>
    <property type="match status" value="1"/>
</dbReference>
<evidence type="ECO:0000256" key="4">
    <source>
        <dbReference type="ARBA" id="ARBA00022679"/>
    </source>
</evidence>
<feature type="binding site" evidence="10">
    <location>
        <begin position="273"/>
        <end position="275"/>
    </location>
    <ligand>
        <name>4-CDP-2-C-methyl-D-erythritol 2-phosphate</name>
        <dbReference type="ChEBI" id="CHEBI:57919"/>
    </ligand>
</feature>
<dbReference type="EC" id="2.7.7.60" evidence="10"/>
<keyword evidence="4 10" id="KW-0808">Transferase</keyword>
<comment type="pathway">
    <text evidence="3 10">Isoprenoid biosynthesis; isopentenyl diphosphate biosynthesis via DXP pathway; isopentenyl diphosphate from 1-deoxy-D-xylulose 5-phosphate: step 4/6.</text>
</comment>
<evidence type="ECO:0000256" key="8">
    <source>
        <dbReference type="ARBA" id="ARBA00023239"/>
    </source>
</evidence>
<dbReference type="InterPro" id="IPR026596">
    <property type="entry name" value="IspD/F"/>
</dbReference>
<dbReference type="Proteomes" id="UP000662873">
    <property type="component" value="Chromosome"/>
</dbReference>
<feature type="site" description="Transition state stabilizer" evidence="10">
    <location>
        <position position="251"/>
    </location>
</feature>
<dbReference type="CDD" id="cd02516">
    <property type="entry name" value="CDP-ME_synthetase"/>
    <property type="match status" value="1"/>
</dbReference>
<comment type="pathway">
    <text evidence="10">Isoprenoid biosynthesis; isopentenyl diphosphate biosynthesis via DXP pathway; isopentenyl diphosphate from 1-deoxy-D-xylulose 5-phosphate: step 2/6.</text>
</comment>
<evidence type="ECO:0000256" key="10">
    <source>
        <dbReference type="HAMAP-Rule" id="MF_01520"/>
    </source>
</evidence>
<feature type="binding site" evidence="10">
    <location>
        <position position="359"/>
    </location>
    <ligand>
        <name>4-CDP-2-C-methyl-D-erythritol 2-phosphate</name>
        <dbReference type="ChEBI" id="CHEBI:57919"/>
    </ligand>
</feature>
<dbReference type="GO" id="GO:0016114">
    <property type="term" value="P:terpenoid biosynthetic process"/>
    <property type="evidence" value="ECO:0007669"/>
    <property type="project" value="InterPro"/>
</dbReference>
<protein>
    <recommendedName>
        <fullName evidence="10">Bifunctional enzyme IspD/IspF</fullName>
    </recommendedName>
    <domain>
        <recommendedName>
            <fullName evidence="10">2-C-methyl-D-erythritol 4-phosphate cytidylyltransferase</fullName>
            <ecNumber evidence="10">2.7.7.60</ecNumber>
        </recommendedName>
        <alternativeName>
            <fullName evidence="10">4-diphosphocytidyl-2C-methyl-D-erythritol synthase</fullName>
        </alternativeName>
        <alternativeName>
            <fullName evidence="10">MEP cytidylyltransferase</fullName>
            <shortName evidence="10">MCT</shortName>
        </alternativeName>
    </domain>
    <domain>
        <recommendedName>
            <fullName evidence="10">2-C-methyl-D-erythritol 2,4-cyclodiphosphate synthase</fullName>
            <shortName evidence="10">MECDP-synthase</shortName>
            <shortName evidence="10">MECPP-synthase</shortName>
            <shortName evidence="10">MECPS</shortName>
            <ecNumber evidence="10">4.6.1.12</ecNumber>
        </recommendedName>
    </domain>
</protein>
<dbReference type="HAMAP" id="MF_00107">
    <property type="entry name" value="IspF"/>
    <property type="match status" value="1"/>
</dbReference>
<dbReference type="EMBL" id="AP021858">
    <property type="protein sequence ID" value="BBO24802.1"/>
    <property type="molecule type" value="Genomic_DNA"/>
</dbReference>
<dbReference type="UniPathway" id="UPA00056">
    <property type="reaction ID" value="UER00093"/>
</dbReference>
<dbReference type="GO" id="GO:0008685">
    <property type="term" value="F:2-C-methyl-D-erythritol 2,4-cyclodiphosphate synthase activity"/>
    <property type="evidence" value="ECO:0007669"/>
    <property type="project" value="UniProtKB-UniRule"/>
</dbReference>
<dbReference type="InterPro" id="IPR020555">
    <property type="entry name" value="MECDP_synthase_CS"/>
</dbReference>
<comment type="similarity">
    <text evidence="10">In the C-terminal section; belongs to the IspF family.</text>
</comment>
<keyword evidence="7 10" id="KW-0414">Isoprene biosynthesis</keyword>
<keyword evidence="5 10" id="KW-0548">Nucleotidyltransferase</keyword>
<feature type="region of interest" description="2-C-methyl-D-erythritol 2,4-cyclodiphosphate synthase" evidence="10">
    <location>
        <begin position="217"/>
        <end position="377"/>
    </location>
</feature>
<evidence type="ECO:0000256" key="5">
    <source>
        <dbReference type="ARBA" id="ARBA00022695"/>
    </source>
</evidence>
<comment type="similarity">
    <text evidence="10">In the N-terminal section; belongs to the IspD/TarI cytidylyltransferase family. IspD subfamily.</text>
</comment>